<gene>
    <name evidence="3" type="ORF">C5Y93_19860</name>
</gene>
<reference evidence="3 4" key="1">
    <citation type="submission" date="2018-02" db="EMBL/GenBank/DDBJ databases">
        <title>Comparative genomes isolates from brazilian mangrove.</title>
        <authorList>
            <person name="Araujo J.E."/>
            <person name="Taketani R.G."/>
            <person name="Silva M.C.P."/>
            <person name="Loureco M.V."/>
            <person name="Andreote F.D."/>
        </authorList>
    </citation>
    <scope>NUCLEOTIDE SEQUENCE [LARGE SCALE GENOMIC DNA]</scope>
    <source>
        <strain evidence="3 4">Nap-Phe MGV</strain>
    </source>
</reference>
<feature type="transmembrane region" description="Helical" evidence="1">
    <location>
        <begin position="30"/>
        <end position="52"/>
    </location>
</feature>
<keyword evidence="1" id="KW-0472">Membrane</keyword>
<dbReference type="Pfam" id="PF16227">
    <property type="entry name" value="DUF4886"/>
    <property type="match status" value="1"/>
</dbReference>
<dbReference type="EMBL" id="PUHZ01000020">
    <property type="protein sequence ID" value="PQO44223.1"/>
    <property type="molecule type" value="Genomic_DNA"/>
</dbReference>
<dbReference type="InterPro" id="IPR036514">
    <property type="entry name" value="SGNH_hydro_sf"/>
</dbReference>
<sequence>MTSSHLAGCAGRLENPRTFPPESILMRSRWSIFVSWAIVVAVVTLFASVSAADKPADVRTVRLLTIGNSFADNACKFLPQMFAADPTVELELMKANLGGCSLERHWNNAAAAQTEGEGKAYRLTKGEKRGPASLQEMLAAEPWDVVTLQQVSNNSWRPETYHPYIENLVALVQEKAPTAKITFHQTWAYRTDAPLLETWKISQDEMYEKLTDAYSQVAKKFDVPLLPSGAAIQTYRQRDDRQYVIDKDFDFASPPAEGLPRQENSLVVGWFRSKDKTSLSIDPKHMNDRGAYLIGAVWYEALTGRDIRENSFAPKGIPVDELKILQEVAHQTVAEFPQPAKPLTTLQK</sequence>
<dbReference type="AlphaFoldDB" id="A0A2S8GIG0"/>
<dbReference type="GO" id="GO:0016788">
    <property type="term" value="F:hydrolase activity, acting on ester bonds"/>
    <property type="evidence" value="ECO:0007669"/>
    <property type="project" value="UniProtKB-ARBA"/>
</dbReference>
<dbReference type="SUPFAM" id="SSF52266">
    <property type="entry name" value="SGNH hydrolase"/>
    <property type="match status" value="1"/>
</dbReference>
<keyword evidence="1" id="KW-0812">Transmembrane</keyword>
<protein>
    <recommendedName>
        <fullName evidence="2">DUF4886 domain-containing protein</fullName>
    </recommendedName>
</protein>
<dbReference type="Gene3D" id="3.40.50.1110">
    <property type="entry name" value="SGNH hydrolase"/>
    <property type="match status" value="1"/>
</dbReference>
<keyword evidence="1" id="KW-1133">Transmembrane helix</keyword>
<evidence type="ECO:0000256" key="1">
    <source>
        <dbReference type="SAM" id="Phobius"/>
    </source>
</evidence>
<feature type="domain" description="DUF4886" evidence="2">
    <location>
        <begin position="63"/>
        <end position="239"/>
    </location>
</feature>
<evidence type="ECO:0000259" key="2">
    <source>
        <dbReference type="Pfam" id="PF16227"/>
    </source>
</evidence>
<organism evidence="3 4">
    <name type="scientific">Blastopirellula marina</name>
    <dbReference type="NCBI Taxonomy" id="124"/>
    <lineage>
        <taxon>Bacteria</taxon>
        <taxon>Pseudomonadati</taxon>
        <taxon>Planctomycetota</taxon>
        <taxon>Planctomycetia</taxon>
        <taxon>Pirellulales</taxon>
        <taxon>Pirellulaceae</taxon>
        <taxon>Blastopirellula</taxon>
    </lineage>
</organism>
<comment type="caution">
    <text evidence="3">The sequence shown here is derived from an EMBL/GenBank/DDBJ whole genome shotgun (WGS) entry which is preliminary data.</text>
</comment>
<evidence type="ECO:0000313" key="4">
    <source>
        <dbReference type="Proteomes" id="UP000237819"/>
    </source>
</evidence>
<accession>A0A2S8GIG0</accession>
<evidence type="ECO:0000313" key="3">
    <source>
        <dbReference type="EMBL" id="PQO44223.1"/>
    </source>
</evidence>
<dbReference type="InterPro" id="IPR032616">
    <property type="entry name" value="DUF4886"/>
</dbReference>
<proteinExistence type="predicted"/>
<dbReference type="Proteomes" id="UP000237819">
    <property type="component" value="Unassembled WGS sequence"/>
</dbReference>
<name>A0A2S8GIG0_9BACT</name>